<name>A0A1G4VY35_9FLAO</name>
<dbReference type="Proteomes" id="UP000182124">
    <property type="component" value="Unassembled WGS sequence"/>
</dbReference>
<accession>A0A1G4VY35</accession>
<dbReference type="RefSeq" id="WP_023576110.1">
    <property type="nucleotide sequence ID" value="NZ_CBCSBQ010000001.1"/>
</dbReference>
<sequence length="258" mass="30591">MRKFIILMTLLISNQTFSQKTLFDTLTVNSKTKIIGRYPQYDKNKSFEKYNFIIEDSTSIVEFIKTLKLGDEVKNSLEDPCFKLTVVKNYDEIGSWTINPNLKSAMTHDGHTYKFDLNQISKLNETHPFKYSFEIKSFSSKSEYGKYLAQQKNNPNFLFDYSPQFRYEGSFEIEFKKSEKFPHPKGISEYLKPYIEKIANEDEYSLGYIVNEKNMKNREQYTMTISGSKKLFTELKLKNLKNENWQPIVEEGYFFYKK</sequence>
<dbReference type="EMBL" id="FMTY01000004">
    <property type="protein sequence ID" value="SCX13685.1"/>
    <property type="molecule type" value="Genomic_DNA"/>
</dbReference>
<dbReference type="AlphaFoldDB" id="A0A1G4VY35"/>
<gene>
    <name evidence="1" type="ORF">SAMN02927925_01998</name>
</gene>
<proteinExistence type="predicted"/>
<protein>
    <submittedName>
        <fullName evidence="1">Uncharacterized protein</fullName>
    </submittedName>
</protein>
<organism evidence="1 2">
    <name type="scientific">Flavobacterium saliperosum</name>
    <dbReference type="NCBI Taxonomy" id="329186"/>
    <lineage>
        <taxon>Bacteria</taxon>
        <taxon>Pseudomonadati</taxon>
        <taxon>Bacteroidota</taxon>
        <taxon>Flavobacteriia</taxon>
        <taxon>Flavobacteriales</taxon>
        <taxon>Flavobacteriaceae</taxon>
        <taxon>Flavobacterium</taxon>
    </lineage>
</organism>
<evidence type="ECO:0000313" key="2">
    <source>
        <dbReference type="Proteomes" id="UP000182124"/>
    </source>
</evidence>
<evidence type="ECO:0000313" key="1">
    <source>
        <dbReference type="EMBL" id="SCX13685.1"/>
    </source>
</evidence>
<reference evidence="1 2" key="1">
    <citation type="submission" date="2016-10" db="EMBL/GenBank/DDBJ databases">
        <authorList>
            <person name="de Groot N.N."/>
        </authorList>
    </citation>
    <scope>NUCLEOTIDE SEQUENCE [LARGE SCALE GENOMIC DNA]</scope>
    <source>
        <strain evidence="1 2">CGMCC 1.3801</strain>
    </source>
</reference>
<dbReference type="eggNOG" id="ENOG5030Z47">
    <property type="taxonomic scope" value="Bacteria"/>
</dbReference>